<feature type="transmembrane region" description="Helical" evidence="18">
    <location>
        <begin position="386"/>
        <end position="410"/>
    </location>
</feature>
<evidence type="ECO:0000313" key="24">
    <source>
        <dbReference type="Proteomes" id="UP000536909"/>
    </source>
</evidence>
<feature type="transmembrane region" description="Helical" evidence="18">
    <location>
        <begin position="752"/>
        <end position="775"/>
    </location>
</feature>
<feature type="transmembrane region" description="Helical" evidence="18">
    <location>
        <begin position="796"/>
        <end position="816"/>
    </location>
</feature>
<dbReference type="Proteomes" id="UP000308000">
    <property type="component" value="Unassembled WGS sequence"/>
</dbReference>
<organism evidence="22 23">
    <name type="scientific">Deinococcus metallilatus</name>
    <dbReference type="NCBI Taxonomy" id="1211322"/>
    <lineage>
        <taxon>Bacteria</taxon>
        <taxon>Thermotogati</taxon>
        <taxon>Deinococcota</taxon>
        <taxon>Deinococci</taxon>
        <taxon>Deinococcales</taxon>
        <taxon>Deinococcaceae</taxon>
        <taxon>Deinococcus</taxon>
    </lineage>
</organism>
<comment type="catalytic activity">
    <reaction evidence="16">
        <text>4 Fe(II)-[cytochrome c] + O2 + 8 H(+)(in) = 4 Fe(III)-[cytochrome c] + 2 H2O + 4 H(+)(out)</text>
        <dbReference type="Rhea" id="RHEA:11436"/>
        <dbReference type="Rhea" id="RHEA-COMP:10350"/>
        <dbReference type="Rhea" id="RHEA-COMP:14399"/>
        <dbReference type="ChEBI" id="CHEBI:15377"/>
        <dbReference type="ChEBI" id="CHEBI:15378"/>
        <dbReference type="ChEBI" id="CHEBI:15379"/>
        <dbReference type="ChEBI" id="CHEBI:29033"/>
        <dbReference type="ChEBI" id="CHEBI:29034"/>
        <dbReference type="EC" id="7.1.1.9"/>
    </reaction>
</comment>
<dbReference type="Pfam" id="PF00510">
    <property type="entry name" value="COX3"/>
    <property type="match status" value="1"/>
</dbReference>
<keyword evidence="24" id="KW-1185">Reference proteome</keyword>
<feature type="domain" description="Heme-copper oxidase subunit III family profile" evidence="19">
    <location>
        <begin position="568"/>
        <end position="814"/>
    </location>
</feature>
<dbReference type="SUPFAM" id="SSF81452">
    <property type="entry name" value="Cytochrome c oxidase subunit III-like"/>
    <property type="match status" value="1"/>
</dbReference>
<dbReference type="GO" id="GO:0020037">
    <property type="term" value="F:heme binding"/>
    <property type="evidence" value="ECO:0007669"/>
    <property type="project" value="InterPro"/>
</dbReference>
<feature type="transmembrane region" description="Helical" evidence="18">
    <location>
        <begin position="601"/>
        <end position="620"/>
    </location>
</feature>
<dbReference type="PROSITE" id="PS50253">
    <property type="entry name" value="COX3"/>
    <property type="match status" value="1"/>
</dbReference>
<keyword evidence="11 17" id="KW-0249">Electron transport</keyword>
<feature type="transmembrane region" description="Helical" evidence="18">
    <location>
        <begin position="682"/>
        <end position="701"/>
    </location>
</feature>
<dbReference type="GO" id="GO:0016491">
    <property type="term" value="F:oxidoreductase activity"/>
    <property type="evidence" value="ECO:0007669"/>
    <property type="project" value="UniProtKB-KW"/>
</dbReference>
<evidence type="ECO:0000256" key="16">
    <source>
        <dbReference type="ARBA" id="ARBA00047816"/>
    </source>
</evidence>
<evidence type="ECO:0000259" key="20">
    <source>
        <dbReference type="PROSITE" id="PS50855"/>
    </source>
</evidence>
<evidence type="ECO:0000256" key="6">
    <source>
        <dbReference type="ARBA" id="ARBA00022617"/>
    </source>
</evidence>
<dbReference type="Proteomes" id="UP000536909">
    <property type="component" value="Unassembled WGS sequence"/>
</dbReference>
<evidence type="ECO:0000256" key="11">
    <source>
        <dbReference type="ARBA" id="ARBA00022982"/>
    </source>
</evidence>
<dbReference type="Pfam" id="PF00115">
    <property type="entry name" value="COX1"/>
    <property type="match status" value="1"/>
</dbReference>
<evidence type="ECO:0000256" key="7">
    <source>
        <dbReference type="ARBA" id="ARBA00022660"/>
    </source>
</evidence>
<dbReference type="GO" id="GO:0015990">
    <property type="term" value="P:electron transport coupled proton transport"/>
    <property type="evidence" value="ECO:0007669"/>
    <property type="project" value="InterPro"/>
</dbReference>
<feature type="transmembrane region" description="Helical" evidence="18">
    <location>
        <begin position="577"/>
        <end position="595"/>
    </location>
</feature>
<dbReference type="Gene3D" id="1.20.120.80">
    <property type="entry name" value="Cytochrome c oxidase, subunit III, four-helix bundle"/>
    <property type="match status" value="1"/>
</dbReference>
<keyword evidence="12 18" id="KW-1133">Transmembrane helix</keyword>
<evidence type="ECO:0000256" key="9">
    <source>
        <dbReference type="ARBA" id="ARBA00022723"/>
    </source>
</evidence>
<evidence type="ECO:0000256" key="13">
    <source>
        <dbReference type="ARBA" id="ARBA00023004"/>
    </source>
</evidence>
<dbReference type="InterPro" id="IPR013833">
    <property type="entry name" value="Cyt_c_oxidase_su3_a-hlx"/>
</dbReference>
<keyword evidence="8 17" id="KW-0812">Transmembrane</keyword>
<feature type="transmembrane region" description="Helical" evidence="18">
    <location>
        <begin position="34"/>
        <end position="58"/>
    </location>
</feature>
<comment type="subcellular location">
    <subcellularLocation>
        <location evidence="1">Cell membrane</location>
        <topology evidence="1">Multi-pass membrane protein</topology>
    </subcellularLocation>
</comment>
<comment type="pathway">
    <text evidence="2">Energy metabolism; oxidative phosphorylation.</text>
</comment>
<dbReference type="GO" id="GO:0009060">
    <property type="term" value="P:aerobic respiration"/>
    <property type="evidence" value="ECO:0007669"/>
    <property type="project" value="InterPro"/>
</dbReference>
<keyword evidence="4 17" id="KW-0813">Transport</keyword>
<dbReference type="PROSITE" id="PS00077">
    <property type="entry name" value="COX1_CUB"/>
    <property type="match status" value="1"/>
</dbReference>
<feature type="transmembrane region" description="Helical" evidence="18">
    <location>
        <begin position="257"/>
        <end position="276"/>
    </location>
</feature>
<dbReference type="CDD" id="cd00386">
    <property type="entry name" value="Heme_Cu_Oxidase_III_like"/>
    <property type="match status" value="1"/>
</dbReference>
<dbReference type="EMBL" id="VBRC01000001">
    <property type="protein sequence ID" value="TLK32054.1"/>
    <property type="molecule type" value="Genomic_DNA"/>
</dbReference>
<accession>A0AAJ5F5P7</accession>
<feature type="transmembrane region" description="Helical" evidence="18">
    <location>
        <begin position="713"/>
        <end position="732"/>
    </location>
</feature>
<evidence type="ECO:0000256" key="10">
    <source>
        <dbReference type="ARBA" id="ARBA00022967"/>
    </source>
</evidence>
<dbReference type="InterPro" id="IPR035973">
    <property type="entry name" value="Cyt_c_oxidase_su3-like_sf"/>
</dbReference>
<dbReference type="InterPro" id="IPR036927">
    <property type="entry name" value="Cyt_c_oxase-like_su1_sf"/>
</dbReference>
<keyword evidence="5" id="KW-1003">Cell membrane</keyword>
<dbReference type="InterPro" id="IPR000883">
    <property type="entry name" value="Cyt_C_Oxase_1"/>
</dbReference>
<evidence type="ECO:0000256" key="14">
    <source>
        <dbReference type="ARBA" id="ARBA00023008"/>
    </source>
</evidence>
<evidence type="ECO:0000256" key="8">
    <source>
        <dbReference type="ARBA" id="ARBA00022692"/>
    </source>
</evidence>
<feature type="domain" description="Cytochrome oxidase subunit I profile" evidence="20">
    <location>
        <begin position="6"/>
        <end position="527"/>
    </location>
</feature>
<dbReference type="GO" id="GO:0005886">
    <property type="term" value="C:plasma membrane"/>
    <property type="evidence" value="ECO:0007669"/>
    <property type="project" value="UniProtKB-SubCell"/>
</dbReference>
<name>A0AAJ5F5P7_9DEIO</name>
<feature type="transmembrane region" description="Helical" evidence="18">
    <location>
        <begin position="640"/>
        <end position="662"/>
    </location>
</feature>
<dbReference type="PANTHER" id="PTHR10422:SF18">
    <property type="entry name" value="CYTOCHROME C OXIDASE SUBUNIT 1"/>
    <property type="match status" value="1"/>
</dbReference>
<reference evidence="22 23" key="1">
    <citation type="submission" date="2019-04" db="EMBL/GenBank/DDBJ databases">
        <title>Deinococcus metalilatus MA1002 mutant No.5.</title>
        <authorList>
            <person name="Park W."/>
            <person name="Park C."/>
        </authorList>
    </citation>
    <scope>NUCLEOTIDE SEQUENCE [LARGE SCALE GENOMIC DNA]</scope>
    <source>
        <strain evidence="22 23">MA1002-m5</strain>
    </source>
</reference>
<feature type="transmembrane region" description="Helical" evidence="18">
    <location>
        <begin position="78"/>
        <end position="102"/>
    </location>
</feature>
<dbReference type="EMBL" id="JACHFV010000001">
    <property type="protein sequence ID" value="MBB5293332.1"/>
    <property type="molecule type" value="Genomic_DNA"/>
</dbReference>
<dbReference type="InterPro" id="IPR000298">
    <property type="entry name" value="Cyt_c_oxidase-like_su3"/>
</dbReference>
<dbReference type="PROSITE" id="PS50855">
    <property type="entry name" value="COX1"/>
    <property type="match status" value="1"/>
</dbReference>
<evidence type="ECO:0000256" key="2">
    <source>
        <dbReference type="ARBA" id="ARBA00004673"/>
    </source>
</evidence>
<keyword evidence="7 17" id="KW-0679">Respiratory chain</keyword>
<dbReference type="Gene3D" id="1.20.210.10">
    <property type="entry name" value="Cytochrome c oxidase-like, subunit I domain"/>
    <property type="match status" value="1"/>
</dbReference>
<dbReference type="RefSeq" id="WP_129117388.1">
    <property type="nucleotide sequence ID" value="NZ_BSUI01000012.1"/>
</dbReference>
<sequence length="819" mass="91216">MVQASRELRERWEPPAGLAALLGSIDHKVIGVRYIFTAFMFFLLGGILALLIRLQLAFPEERLLSPEAYNQIFTMHGTTMIFLFSTPILFGLGNYFVPLLIGARDMAFPRANSLSYWVYLFGGLFLYSSFLIGRAPDGGWFSYVPLTTRQYSPGPGLDFWSLGLLFLGIATTIGAANFIVTILKLRAPGMSISRIPLFCWTLLATSFTVIFAMPILNAANLLLELQRQLGWHFFDPAYGGHPLLWQHLFWLFGHPDVYIIVLPAFGIISEVIAAFARRPVVAFVLVAMASVATAIIGFGVWVHHMFAVGMSPLATSFFSAASFVIGVPAGLQMFAWISTLLTGRVWLTTPLRFVIGALVIFVVGGLSGVMFPLIAFDRQVTDSYFIVAHFHYVLIGGMLFPLFAGLYYWLPKITGRLLDEWWGTFTFWLIFVGFNLTFFPMHIQGLLGMPRRIYTYQHGLGWDNLNLLETIGAGLLGLGVLMFILNFWLSLRSGQRAGPNPWGAGTLEWATPSPPPPYNFRTLPLVRGAYPLWDAERLGVGLWDANDPTSAWEHQTLASDLLTAEPQDKVPLPRYSYVPLGLALSILLICVGALIPWVWLMVVGGVGAITAIFLWMRPVLEQPEQATERQRSDPHALPRWGLILLVLTEAALFGALVASWYFLQVNAPLWPPNGVRLPELTLPLVATVLLLASSVTVIFAGRGLRRGHRGRSLLGIVATIVLGAAFLGLQIYEFMHAEFTPTAHAYGSLWFTLLGLHGLHVLIGLLLLLAVLYWLRRGYFDKDRHTTVHTVSLYWHFVDAVWLILILPAVYLSPYLGVH</sequence>
<feature type="transmembrane region" description="Helical" evidence="18">
    <location>
        <begin position="195"/>
        <end position="216"/>
    </location>
</feature>
<evidence type="ECO:0000256" key="5">
    <source>
        <dbReference type="ARBA" id="ARBA00022475"/>
    </source>
</evidence>
<dbReference type="PRINTS" id="PR01165">
    <property type="entry name" value="CYCOXIDASEI"/>
</dbReference>
<dbReference type="InterPro" id="IPR023615">
    <property type="entry name" value="Cyt_c_Oxase_su1_BS"/>
</dbReference>
<evidence type="ECO:0000256" key="12">
    <source>
        <dbReference type="ARBA" id="ARBA00022989"/>
    </source>
</evidence>
<keyword evidence="6 17" id="KW-0349">Heme</keyword>
<feature type="transmembrane region" description="Helical" evidence="18">
    <location>
        <begin position="467"/>
        <end position="489"/>
    </location>
</feature>
<dbReference type="SUPFAM" id="SSF81442">
    <property type="entry name" value="Cytochrome c oxidase subunit I-like"/>
    <property type="match status" value="1"/>
</dbReference>
<dbReference type="PANTHER" id="PTHR10422">
    <property type="entry name" value="CYTOCHROME C OXIDASE SUBUNIT 1"/>
    <property type="match status" value="1"/>
</dbReference>
<reference evidence="21 24" key="2">
    <citation type="submission" date="2020-08" db="EMBL/GenBank/DDBJ databases">
        <title>Genomic Encyclopedia of Type Strains, Phase IV (KMG-IV): sequencing the most valuable type-strain genomes for metagenomic binning, comparative biology and taxonomic classification.</title>
        <authorList>
            <person name="Goeker M."/>
        </authorList>
    </citation>
    <scope>NUCLEOTIDE SEQUENCE [LARGE SCALE GENOMIC DNA]</scope>
    <source>
        <strain evidence="21 24">DSM 105434</strain>
    </source>
</reference>
<dbReference type="InterPro" id="IPR014241">
    <property type="entry name" value="Cyt_c_oxidase_su1_bac"/>
</dbReference>
<keyword evidence="15 18" id="KW-0472">Membrane</keyword>
<feature type="transmembrane region" description="Helical" evidence="18">
    <location>
        <begin position="159"/>
        <end position="183"/>
    </location>
</feature>
<evidence type="ECO:0000313" key="22">
    <source>
        <dbReference type="EMBL" id="TLK32054.1"/>
    </source>
</evidence>
<evidence type="ECO:0000256" key="15">
    <source>
        <dbReference type="ARBA" id="ARBA00023136"/>
    </source>
</evidence>
<feature type="transmembrane region" description="Helical" evidence="18">
    <location>
        <begin position="316"/>
        <end position="341"/>
    </location>
</feature>
<evidence type="ECO:0000259" key="19">
    <source>
        <dbReference type="PROSITE" id="PS50253"/>
    </source>
</evidence>
<dbReference type="FunFam" id="1.20.210.10:FF:000006">
    <property type="entry name" value="Cytochrome c oxidase subunit 1"/>
    <property type="match status" value="1"/>
</dbReference>
<comment type="caution">
    <text evidence="22">The sequence shown here is derived from an EMBL/GenBank/DDBJ whole genome shotgun (WGS) entry which is preliminary data.</text>
</comment>
<evidence type="ECO:0000256" key="4">
    <source>
        <dbReference type="ARBA" id="ARBA00022448"/>
    </source>
</evidence>
<evidence type="ECO:0000313" key="21">
    <source>
        <dbReference type="EMBL" id="MBB5293332.1"/>
    </source>
</evidence>
<dbReference type="EC" id="7.1.1.9" evidence="3"/>
<evidence type="ECO:0000256" key="18">
    <source>
        <dbReference type="SAM" id="Phobius"/>
    </source>
</evidence>
<dbReference type="InterPro" id="IPR023616">
    <property type="entry name" value="Cyt_c_oxase-like_su1_dom"/>
</dbReference>
<keyword evidence="14" id="KW-0186">Copper</keyword>
<evidence type="ECO:0000313" key="23">
    <source>
        <dbReference type="Proteomes" id="UP000308000"/>
    </source>
</evidence>
<feature type="transmembrane region" description="Helical" evidence="18">
    <location>
        <begin position="353"/>
        <end position="374"/>
    </location>
</feature>
<evidence type="ECO:0000256" key="17">
    <source>
        <dbReference type="RuleBase" id="RU000370"/>
    </source>
</evidence>
<comment type="similarity">
    <text evidence="17">Belongs to the heme-copper respiratory oxidase family.</text>
</comment>
<dbReference type="AlphaFoldDB" id="A0AAJ5F5P7"/>
<feature type="transmembrane region" description="Helical" evidence="18">
    <location>
        <begin position="422"/>
        <end position="447"/>
    </location>
</feature>
<dbReference type="NCBIfam" id="TIGR02891">
    <property type="entry name" value="CtaD_CoxA"/>
    <property type="match status" value="1"/>
</dbReference>
<evidence type="ECO:0000256" key="3">
    <source>
        <dbReference type="ARBA" id="ARBA00012949"/>
    </source>
</evidence>
<dbReference type="GO" id="GO:0046872">
    <property type="term" value="F:metal ion binding"/>
    <property type="evidence" value="ECO:0007669"/>
    <property type="project" value="UniProtKB-KW"/>
</dbReference>
<evidence type="ECO:0000256" key="1">
    <source>
        <dbReference type="ARBA" id="ARBA00004651"/>
    </source>
</evidence>
<feature type="transmembrane region" description="Helical" evidence="18">
    <location>
        <begin position="114"/>
        <end position="133"/>
    </location>
</feature>
<keyword evidence="13" id="KW-0408">Iron</keyword>
<protein>
    <recommendedName>
        <fullName evidence="3">cytochrome-c oxidase</fullName>
        <ecNumber evidence="3">7.1.1.9</ecNumber>
    </recommendedName>
</protein>
<keyword evidence="10" id="KW-1278">Translocase</keyword>
<dbReference type="GO" id="GO:0004129">
    <property type="term" value="F:cytochrome-c oxidase activity"/>
    <property type="evidence" value="ECO:0007669"/>
    <property type="project" value="UniProtKB-EC"/>
</dbReference>
<gene>
    <name evidence="22" type="primary">ctaD</name>
    <name evidence="22" type="ORF">FCS05_00900</name>
    <name evidence="21" type="ORF">HNQ10_000145</name>
</gene>
<feature type="transmembrane region" description="Helical" evidence="18">
    <location>
        <begin position="283"/>
        <end position="304"/>
    </location>
</feature>
<keyword evidence="22" id="KW-0560">Oxidoreductase</keyword>
<dbReference type="GO" id="GO:0022904">
    <property type="term" value="P:respiratory electron transport chain"/>
    <property type="evidence" value="ECO:0007669"/>
    <property type="project" value="InterPro"/>
</dbReference>
<keyword evidence="9" id="KW-0479">Metal-binding</keyword>
<proteinExistence type="inferred from homology"/>